<accession>A0A0B2VU71</accession>
<dbReference type="GO" id="GO:0000139">
    <property type="term" value="C:Golgi membrane"/>
    <property type="evidence" value="ECO:0007669"/>
    <property type="project" value="UniProtKB-SubCell"/>
</dbReference>
<name>A0A0B2VU71_TOXCA</name>
<dbReference type="Pfam" id="PF01762">
    <property type="entry name" value="Galactosyl_T"/>
    <property type="match status" value="1"/>
</dbReference>
<dbReference type="EMBL" id="JPKZ01000885">
    <property type="protein sequence ID" value="KHN84944.1"/>
    <property type="molecule type" value="Genomic_DNA"/>
</dbReference>
<keyword evidence="7" id="KW-1133">Transmembrane helix</keyword>
<evidence type="ECO:0000256" key="6">
    <source>
        <dbReference type="ARBA" id="ARBA00022968"/>
    </source>
</evidence>
<evidence type="ECO:0000256" key="3">
    <source>
        <dbReference type="ARBA" id="ARBA00022676"/>
    </source>
</evidence>
<evidence type="ECO:0000313" key="12">
    <source>
        <dbReference type="Proteomes" id="UP000031036"/>
    </source>
</evidence>
<dbReference type="STRING" id="6265.A0A0B2VU71"/>
<organism evidence="11 12">
    <name type="scientific">Toxocara canis</name>
    <name type="common">Canine roundworm</name>
    <dbReference type="NCBI Taxonomy" id="6265"/>
    <lineage>
        <taxon>Eukaryota</taxon>
        <taxon>Metazoa</taxon>
        <taxon>Ecdysozoa</taxon>
        <taxon>Nematoda</taxon>
        <taxon>Chromadorea</taxon>
        <taxon>Rhabditida</taxon>
        <taxon>Spirurina</taxon>
        <taxon>Ascaridomorpha</taxon>
        <taxon>Ascaridoidea</taxon>
        <taxon>Toxocaridae</taxon>
        <taxon>Toxocara</taxon>
    </lineage>
</organism>
<gene>
    <name evidence="11" type="primary">B3GALT1</name>
    <name evidence="11" type="ORF">Tcan_16134</name>
</gene>
<dbReference type="EC" id="2.4.1.-" evidence="10"/>
<dbReference type="InterPro" id="IPR002659">
    <property type="entry name" value="Glyco_trans_31"/>
</dbReference>
<keyword evidence="12" id="KW-1185">Reference proteome</keyword>
<comment type="caution">
    <text evidence="11">The sequence shown here is derived from an EMBL/GenBank/DDBJ whole genome shotgun (WGS) entry which is preliminary data.</text>
</comment>
<sequence length="325" mass="38331">METRGRNELQLANFNNPDNKEVSKVLHLAVFQQWKLDDCGRPREKHNAMVIERNAFNWTIVNKHFCTKRYPNLKMLIVVLSAVENFETRKIYREMYGDHFYKERGVVTLFVVGRSLNNSINEKILEENYAHHDIIQQNFLDAYKNLTLKGLAWLQFVVDYCSNVQYVMKTDDDVVFNLYGLVDYLRIHFSNSSRIDDENRFICGMMHNLTAPRDPSKWCVTRDEYKFDEFPPYCMGLQYIITPRIAAKLLEASVGEKFIWIEDYFFTGQIGQKINAKYHDISALRGQKEQFLNMTALFWLAHETHMAEGKEAWRNTLIAAIEKYC</sequence>
<proteinExistence type="inferred from homology"/>
<dbReference type="GO" id="GO:0006493">
    <property type="term" value="P:protein O-linked glycosylation"/>
    <property type="evidence" value="ECO:0007669"/>
    <property type="project" value="TreeGrafter"/>
</dbReference>
<evidence type="ECO:0000256" key="8">
    <source>
        <dbReference type="ARBA" id="ARBA00023034"/>
    </source>
</evidence>
<evidence type="ECO:0000313" key="11">
    <source>
        <dbReference type="EMBL" id="KHN84944.1"/>
    </source>
</evidence>
<comment type="subcellular location">
    <subcellularLocation>
        <location evidence="1 10">Golgi apparatus membrane</location>
        <topology evidence="1 10">Single-pass type II membrane protein</topology>
    </subcellularLocation>
</comment>
<keyword evidence="8 10" id="KW-0333">Golgi apparatus</keyword>
<keyword evidence="3 10" id="KW-0328">Glycosyltransferase</keyword>
<keyword evidence="6" id="KW-0735">Signal-anchor</keyword>
<dbReference type="PANTHER" id="PTHR11214">
    <property type="entry name" value="BETA-1,3-N-ACETYLGLUCOSAMINYLTRANSFERASE"/>
    <property type="match status" value="1"/>
</dbReference>
<keyword evidence="4 11" id="KW-0808">Transferase</keyword>
<reference evidence="11 12" key="1">
    <citation type="submission" date="2014-11" db="EMBL/GenBank/DDBJ databases">
        <title>Genetic blueprint of the zoonotic pathogen Toxocara canis.</title>
        <authorList>
            <person name="Zhu X.-Q."/>
            <person name="Korhonen P.K."/>
            <person name="Cai H."/>
            <person name="Young N.D."/>
            <person name="Nejsum P."/>
            <person name="von Samson-Himmelstjerna G."/>
            <person name="Boag P.R."/>
            <person name="Tan P."/>
            <person name="Li Q."/>
            <person name="Min J."/>
            <person name="Yang Y."/>
            <person name="Wang X."/>
            <person name="Fang X."/>
            <person name="Hall R.S."/>
            <person name="Hofmann A."/>
            <person name="Sternberg P.W."/>
            <person name="Jex A.R."/>
            <person name="Gasser R.B."/>
        </authorList>
    </citation>
    <scope>NUCLEOTIDE SEQUENCE [LARGE SCALE GENOMIC DNA]</scope>
    <source>
        <strain evidence="11">PN_DK_2014</strain>
    </source>
</reference>
<evidence type="ECO:0000256" key="4">
    <source>
        <dbReference type="ARBA" id="ARBA00022679"/>
    </source>
</evidence>
<protein>
    <recommendedName>
        <fullName evidence="10">Hexosyltransferase</fullName>
        <ecNumber evidence="10">2.4.1.-</ecNumber>
    </recommendedName>
</protein>
<dbReference type="GO" id="GO:0016758">
    <property type="term" value="F:hexosyltransferase activity"/>
    <property type="evidence" value="ECO:0007669"/>
    <property type="project" value="InterPro"/>
</dbReference>
<dbReference type="Gene3D" id="3.90.550.50">
    <property type="match status" value="1"/>
</dbReference>
<keyword evidence="9" id="KW-0472">Membrane</keyword>
<keyword evidence="5" id="KW-0812">Transmembrane</keyword>
<evidence type="ECO:0000256" key="7">
    <source>
        <dbReference type="ARBA" id="ARBA00022989"/>
    </source>
</evidence>
<dbReference type="PANTHER" id="PTHR11214:SF364">
    <property type="entry name" value="HEXOSYLTRANSFERASE"/>
    <property type="match status" value="1"/>
</dbReference>
<dbReference type="Proteomes" id="UP000031036">
    <property type="component" value="Unassembled WGS sequence"/>
</dbReference>
<evidence type="ECO:0000256" key="10">
    <source>
        <dbReference type="RuleBase" id="RU363063"/>
    </source>
</evidence>
<dbReference type="OrthoDB" id="6381420at2759"/>
<evidence type="ECO:0000256" key="9">
    <source>
        <dbReference type="ARBA" id="ARBA00023136"/>
    </source>
</evidence>
<evidence type="ECO:0000256" key="5">
    <source>
        <dbReference type="ARBA" id="ARBA00022692"/>
    </source>
</evidence>
<dbReference type="OMA" id="TINSEMY"/>
<dbReference type="AlphaFoldDB" id="A0A0B2VU71"/>
<evidence type="ECO:0000256" key="1">
    <source>
        <dbReference type="ARBA" id="ARBA00004323"/>
    </source>
</evidence>
<evidence type="ECO:0000256" key="2">
    <source>
        <dbReference type="ARBA" id="ARBA00008661"/>
    </source>
</evidence>
<comment type="similarity">
    <text evidence="2 10">Belongs to the glycosyltransferase 31 family.</text>
</comment>